<sequence>MSVAEALWLLAALQAKHLIADFFLQTGYMHANKGRYGHPGGLMHAGLHGLGSLCVLLAFGVTPLAAAALTTAEFLVHYHLDWAKARLTANWRLTPDRPSFWALIGVDQALHQWTYLVLVILVKVV</sequence>
<proteinExistence type="predicted"/>
<evidence type="ECO:0000256" key="1">
    <source>
        <dbReference type="SAM" id="Phobius"/>
    </source>
</evidence>
<accession>A0A239LQQ8</accession>
<dbReference type="Pfam" id="PF11750">
    <property type="entry name" value="DUF3307"/>
    <property type="match status" value="1"/>
</dbReference>
<feature type="transmembrane region" description="Helical" evidence="1">
    <location>
        <begin position="45"/>
        <end position="69"/>
    </location>
</feature>
<dbReference type="InterPro" id="IPR021737">
    <property type="entry name" value="Phage_phiKZ_Orf197"/>
</dbReference>
<keyword evidence="1" id="KW-1133">Transmembrane helix</keyword>
<keyword evidence="3" id="KW-1185">Reference proteome</keyword>
<dbReference type="OrthoDB" id="558011at2"/>
<protein>
    <recommendedName>
        <fullName evidence="4">DUF3307 domain-containing protein</fullName>
    </recommendedName>
</protein>
<dbReference type="RefSeq" id="WP_089235109.1">
    <property type="nucleotide sequence ID" value="NZ_FZOY01000010.1"/>
</dbReference>
<gene>
    <name evidence="2" type="ORF">SAMN05421757_110148</name>
</gene>
<evidence type="ECO:0008006" key="4">
    <source>
        <dbReference type="Google" id="ProtNLM"/>
    </source>
</evidence>
<keyword evidence="1" id="KW-0472">Membrane</keyword>
<evidence type="ECO:0000313" key="3">
    <source>
        <dbReference type="Proteomes" id="UP000198426"/>
    </source>
</evidence>
<dbReference type="AlphaFoldDB" id="A0A239LQQ8"/>
<reference evidence="2 3" key="1">
    <citation type="submission" date="2017-06" db="EMBL/GenBank/DDBJ databases">
        <authorList>
            <person name="Kim H.J."/>
            <person name="Triplett B.A."/>
        </authorList>
    </citation>
    <scope>NUCLEOTIDE SEQUENCE [LARGE SCALE GENOMIC DNA]</scope>
    <source>
        <strain evidence="2 3">DSM 29339</strain>
    </source>
</reference>
<evidence type="ECO:0000313" key="2">
    <source>
        <dbReference type="EMBL" id="SNT32123.1"/>
    </source>
</evidence>
<keyword evidence="1" id="KW-0812">Transmembrane</keyword>
<feature type="transmembrane region" description="Helical" evidence="1">
    <location>
        <begin position="6"/>
        <end position="24"/>
    </location>
</feature>
<name>A0A239LQQ8_9RHOB</name>
<organism evidence="2 3">
    <name type="scientific">Tropicimonas sediminicola</name>
    <dbReference type="NCBI Taxonomy" id="1031541"/>
    <lineage>
        <taxon>Bacteria</taxon>
        <taxon>Pseudomonadati</taxon>
        <taxon>Pseudomonadota</taxon>
        <taxon>Alphaproteobacteria</taxon>
        <taxon>Rhodobacterales</taxon>
        <taxon>Roseobacteraceae</taxon>
        <taxon>Tropicimonas</taxon>
    </lineage>
</organism>
<dbReference type="Proteomes" id="UP000198426">
    <property type="component" value="Unassembled WGS sequence"/>
</dbReference>
<dbReference type="EMBL" id="FZOY01000010">
    <property type="protein sequence ID" value="SNT32123.1"/>
    <property type="molecule type" value="Genomic_DNA"/>
</dbReference>